<accession>E3RQB9</accession>
<dbReference type="KEGG" id="pte:PTT_10899"/>
<feature type="region of interest" description="Disordered" evidence="1">
    <location>
        <begin position="1"/>
        <end position="24"/>
    </location>
</feature>
<name>E3RQB9_PYRTT</name>
<evidence type="ECO:0000313" key="3">
    <source>
        <dbReference type="Proteomes" id="UP000001067"/>
    </source>
</evidence>
<dbReference type="Proteomes" id="UP000001067">
    <property type="component" value="Unassembled WGS sequence"/>
</dbReference>
<dbReference type="OrthoDB" id="3799281at2759"/>
<dbReference type="EMBL" id="GL534459">
    <property type="protein sequence ID" value="EFQ92065.1"/>
    <property type="molecule type" value="Genomic_DNA"/>
</dbReference>
<reference evidence="2 3" key="1">
    <citation type="journal article" date="2010" name="Genome Biol.">
        <title>A first genome assembly of the barley fungal pathogen Pyrenophora teres f. teres.</title>
        <authorList>
            <person name="Ellwood S.R."/>
            <person name="Liu Z."/>
            <person name="Syme R.A."/>
            <person name="Lai Z."/>
            <person name="Hane J.K."/>
            <person name="Keiper F."/>
            <person name="Moffat C.S."/>
            <person name="Oliver R.P."/>
            <person name="Friesen T.L."/>
        </authorList>
    </citation>
    <scope>NUCLEOTIDE SEQUENCE [LARGE SCALE GENOMIC DNA]</scope>
    <source>
        <strain evidence="2 3">0-1</strain>
    </source>
</reference>
<evidence type="ECO:0000313" key="2">
    <source>
        <dbReference type="EMBL" id="EFQ92065.1"/>
    </source>
</evidence>
<evidence type="ECO:0000256" key="1">
    <source>
        <dbReference type="SAM" id="MobiDB-lite"/>
    </source>
</evidence>
<gene>
    <name evidence="2" type="ORF">PTT_10899</name>
</gene>
<proteinExistence type="predicted"/>
<organism evidence="3">
    <name type="scientific">Pyrenophora teres f. teres (strain 0-1)</name>
    <name type="common">Barley net blotch fungus</name>
    <name type="synonym">Drechslera teres f. teres</name>
    <dbReference type="NCBI Taxonomy" id="861557"/>
    <lineage>
        <taxon>Eukaryota</taxon>
        <taxon>Fungi</taxon>
        <taxon>Dikarya</taxon>
        <taxon>Ascomycota</taxon>
        <taxon>Pezizomycotina</taxon>
        <taxon>Dothideomycetes</taxon>
        <taxon>Pleosporomycetidae</taxon>
        <taxon>Pleosporales</taxon>
        <taxon>Pleosporineae</taxon>
        <taxon>Pleosporaceae</taxon>
        <taxon>Pyrenophora</taxon>
    </lineage>
</organism>
<dbReference type="HOGENOM" id="CLU_624283_0_0_1"/>
<sequence>MQDMYSTVAPLDGSSQHAPAHEAPPDAASHLLRLPNELLLLIAGYAAPTPVVLEVTYPGYVKPAFSVNEDQGFGHEYKCNPKWRASHSQEVRDEYASRANGLVNLSLVCKALTPVAQHILYRDVSLLQPRRVCSSDKPTLPSALACFLRTMLQRPWLALRVRSLCVWIWEDKAISLPSDVDVRALTALVYSIDVSVVEKEAWSRALDSPFEATVCGLVFAALPRLEAVELYSHKSPHPGSEDRDNEQSCLQVPRLAMGLSMTHITSLTVSTRLNGLDAARLPSLKTLAVNFDGFNVFDRVDQGSFVNVETLKIRHTPCSHWPDEALCEELSKLLHHLPSLRTIDFLSSSCLPRRTLIPNQVETIKFREVQDNELFELCLFLTMQSRHSTLPRALNRIEIYWRQLDLDCGQWGYPHGVAERTGVKMFVTGCDGLLHAIIG</sequence>
<dbReference type="AlphaFoldDB" id="E3RQB9"/>
<protein>
    <submittedName>
        <fullName evidence="2">Uncharacterized protein</fullName>
    </submittedName>
</protein>
<keyword evidence="3" id="KW-1185">Reference proteome</keyword>